<dbReference type="PANTHER" id="PTHR43268">
    <property type="entry name" value="THIOSULFATE SULFURTRANSFERASE/RHODANESE-LIKE DOMAIN-CONTAINING PROTEIN 2"/>
    <property type="match status" value="1"/>
</dbReference>
<evidence type="ECO:0000256" key="1">
    <source>
        <dbReference type="HAMAP-Rule" id="MF_00469"/>
    </source>
</evidence>
<keyword evidence="1" id="KW-0819">tRNA processing</keyword>
<reference evidence="3 4" key="1">
    <citation type="submission" date="2022-04" db="EMBL/GenBank/DDBJ databases">
        <authorList>
            <person name="Huq M.A."/>
        </authorList>
    </citation>
    <scope>NUCLEOTIDE SEQUENCE [LARGE SCALE GENOMIC DNA]</scope>
    <source>
        <strain evidence="3 4">MAH-33</strain>
    </source>
</reference>
<evidence type="ECO:0000313" key="3">
    <source>
        <dbReference type="EMBL" id="MCK0532184.1"/>
    </source>
</evidence>
<dbReference type="EC" id="1.14.-.-" evidence="1"/>
<dbReference type="InterPro" id="IPR036873">
    <property type="entry name" value="Rhodanese-like_dom_sf"/>
</dbReference>
<proteinExistence type="inferred from homology"/>
<dbReference type="SUPFAM" id="SSF52821">
    <property type="entry name" value="Rhodanese/Cell cycle control phosphatase"/>
    <property type="match status" value="1"/>
</dbReference>
<sequence length="275" mass="30032">MASPFTIAALYRFASFADPEALAVELREICARLGTCGTLILAREGINGTVAGNAEAIDALLAHIRTLPGCADLDVKFATAEEPPFARMKIKVKAEIVTLGAGDLDPASQAGRYLDPAEWNALIADPDTIVIDTRNAYEVAVGSFDRAIDPGTRSFREFPAWFDRFAEQLREDGREPRIAMFCTGGIRCEKSTALVRSRGFEHVYHLRGGILRYLEEMPEDQSRWQGDCYVFDERVSVGHGLTPGNHIICRSCGLAHRQDAAHVCVAEGDTASSQA</sequence>
<dbReference type="InterPro" id="IPR040503">
    <property type="entry name" value="TRHO_N"/>
</dbReference>
<dbReference type="Gene3D" id="3.40.250.10">
    <property type="entry name" value="Rhodanese-like domain"/>
    <property type="match status" value="1"/>
</dbReference>
<accession>A0ABT0DYT8</accession>
<feature type="domain" description="Rhodanese" evidence="2">
    <location>
        <begin position="124"/>
        <end position="222"/>
    </location>
</feature>
<dbReference type="Pfam" id="PF17773">
    <property type="entry name" value="UPF0176_N"/>
    <property type="match status" value="1"/>
</dbReference>
<dbReference type="InterPro" id="IPR020936">
    <property type="entry name" value="TrhO"/>
</dbReference>
<dbReference type="EMBL" id="JALKHS010000008">
    <property type="protein sequence ID" value="MCK0532184.1"/>
    <property type="molecule type" value="Genomic_DNA"/>
</dbReference>
<dbReference type="PANTHER" id="PTHR43268:SF3">
    <property type="entry name" value="RHODANESE-LIKE DOMAIN-CONTAINING PROTEIN 7-RELATED"/>
    <property type="match status" value="1"/>
</dbReference>
<dbReference type="HAMAP" id="MF_00469">
    <property type="entry name" value="TrhO"/>
    <property type="match status" value="1"/>
</dbReference>
<keyword evidence="4" id="KW-1185">Reference proteome</keyword>
<dbReference type="Proteomes" id="UP001203512">
    <property type="component" value="Unassembled WGS sequence"/>
</dbReference>
<dbReference type="SMART" id="SM00450">
    <property type="entry name" value="RHOD"/>
    <property type="match status" value="1"/>
</dbReference>
<organism evidence="3 4">
    <name type="scientific">Sphingobium agri</name>
    <dbReference type="NCBI Taxonomy" id="2933566"/>
    <lineage>
        <taxon>Bacteria</taxon>
        <taxon>Pseudomonadati</taxon>
        <taxon>Pseudomonadota</taxon>
        <taxon>Alphaproteobacteria</taxon>
        <taxon>Sphingomonadales</taxon>
        <taxon>Sphingomonadaceae</taxon>
        <taxon>Sphingobium</taxon>
    </lineage>
</organism>
<dbReference type="Pfam" id="PF00581">
    <property type="entry name" value="Rhodanese"/>
    <property type="match status" value="1"/>
</dbReference>
<comment type="caution">
    <text evidence="3">The sequence shown here is derived from an EMBL/GenBank/DDBJ whole genome shotgun (WGS) entry which is preliminary data.</text>
</comment>
<keyword evidence="1" id="KW-0560">Oxidoreductase</keyword>
<name>A0ABT0DYT8_9SPHN</name>
<evidence type="ECO:0000313" key="4">
    <source>
        <dbReference type="Proteomes" id="UP001203512"/>
    </source>
</evidence>
<protein>
    <recommendedName>
        <fullName evidence="1">tRNA uridine(34) hydroxylase</fullName>
        <ecNumber evidence="1">1.14.-.-</ecNumber>
    </recommendedName>
    <alternativeName>
        <fullName evidence="1">tRNA hydroxylation protein O</fullName>
    </alternativeName>
</protein>
<comment type="function">
    <text evidence="1">Catalyzes oxygen-dependent 5-hydroxyuridine (ho5U) modification at position 34 in tRNAs.</text>
</comment>
<gene>
    <name evidence="1" type="primary">trhO</name>
    <name evidence="3" type="ORF">MU848_11390</name>
</gene>
<dbReference type="Gene3D" id="3.30.70.100">
    <property type="match status" value="1"/>
</dbReference>
<dbReference type="NCBIfam" id="NF001136">
    <property type="entry name" value="PRK00142.1-4"/>
    <property type="match status" value="1"/>
</dbReference>
<dbReference type="CDD" id="cd01518">
    <property type="entry name" value="RHOD_YceA"/>
    <property type="match status" value="1"/>
</dbReference>
<comment type="catalytic activity">
    <reaction evidence="1">
        <text>uridine(34) in tRNA + AH2 + O2 = 5-hydroxyuridine(34) in tRNA + A + H2O</text>
        <dbReference type="Rhea" id="RHEA:64224"/>
        <dbReference type="Rhea" id="RHEA-COMP:11727"/>
        <dbReference type="Rhea" id="RHEA-COMP:13381"/>
        <dbReference type="ChEBI" id="CHEBI:13193"/>
        <dbReference type="ChEBI" id="CHEBI:15377"/>
        <dbReference type="ChEBI" id="CHEBI:15379"/>
        <dbReference type="ChEBI" id="CHEBI:17499"/>
        <dbReference type="ChEBI" id="CHEBI:65315"/>
        <dbReference type="ChEBI" id="CHEBI:136877"/>
    </reaction>
</comment>
<evidence type="ECO:0000259" key="2">
    <source>
        <dbReference type="PROSITE" id="PS50206"/>
    </source>
</evidence>
<dbReference type="RefSeq" id="WP_201515426.1">
    <property type="nucleotide sequence ID" value="NZ_JALKHS010000008.1"/>
</dbReference>
<dbReference type="PROSITE" id="PS50206">
    <property type="entry name" value="RHODANESE_3"/>
    <property type="match status" value="1"/>
</dbReference>
<dbReference type="InterPro" id="IPR001763">
    <property type="entry name" value="Rhodanese-like_dom"/>
</dbReference>
<comment type="similarity">
    <text evidence="1">Belongs to the TrhO family.</text>
</comment>